<dbReference type="RefSeq" id="WP_092346095.1">
    <property type="nucleotide sequence ID" value="NZ_FNQN01000003.1"/>
</dbReference>
<dbReference type="Proteomes" id="UP000199409">
    <property type="component" value="Unassembled WGS sequence"/>
</dbReference>
<dbReference type="InterPro" id="IPR005846">
    <property type="entry name" value="A-D-PHexomutase_a/b/a-III"/>
</dbReference>
<dbReference type="GO" id="GO:0005975">
    <property type="term" value="P:carbohydrate metabolic process"/>
    <property type="evidence" value="ECO:0007669"/>
    <property type="project" value="InterPro"/>
</dbReference>
<dbReference type="InterPro" id="IPR005841">
    <property type="entry name" value="Alpha-D-phosphohexomutase_SF"/>
</dbReference>
<comment type="similarity">
    <text evidence="2">Belongs to the phosphohexose mutase family.</text>
</comment>
<feature type="domain" description="Alpha-D-phosphohexomutase alpha/beta/alpha" evidence="6">
    <location>
        <begin position="278"/>
        <end position="391"/>
    </location>
</feature>
<accession>A0A1H3YVD6</accession>
<gene>
    <name evidence="7" type="ORF">SAMN05660420_01395</name>
</gene>
<feature type="domain" description="Alpha-D-phosphohexomutase alpha/beta/alpha" evidence="4">
    <location>
        <begin position="9"/>
        <end position="148"/>
    </location>
</feature>
<keyword evidence="8" id="KW-1185">Reference proteome</keyword>
<dbReference type="SUPFAM" id="SSF53738">
    <property type="entry name" value="Phosphoglucomutase, first 3 domains"/>
    <property type="match status" value="3"/>
</dbReference>
<dbReference type="CDD" id="cd03089">
    <property type="entry name" value="PMM_PGM"/>
    <property type="match status" value="1"/>
</dbReference>
<dbReference type="InterPro" id="IPR050060">
    <property type="entry name" value="Phosphoglucosamine_mutase"/>
</dbReference>
<dbReference type="PANTHER" id="PTHR42946">
    <property type="entry name" value="PHOSPHOHEXOSE MUTASE"/>
    <property type="match status" value="1"/>
</dbReference>
<dbReference type="AlphaFoldDB" id="A0A1H3YVD6"/>
<name>A0A1H3YVD6_9BACT</name>
<evidence type="ECO:0000256" key="3">
    <source>
        <dbReference type="ARBA" id="ARBA00022553"/>
    </source>
</evidence>
<dbReference type="OrthoDB" id="9806956at2"/>
<protein>
    <submittedName>
        <fullName evidence="7">Phosphomannomutase</fullName>
    </submittedName>
</protein>
<dbReference type="InterPro" id="IPR005845">
    <property type="entry name" value="A-D-PHexomutase_a/b/a-II"/>
</dbReference>
<dbReference type="InterPro" id="IPR005844">
    <property type="entry name" value="A-D-PHexomutase_a/b/a-I"/>
</dbReference>
<dbReference type="Gene3D" id="3.40.120.10">
    <property type="entry name" value="Alpha-D-Glucose-1,6-Bisphosphate, subunit A, domain 3"/>
    <property type="match status" value="3"/>
</dbReference>
<evidence type="ECO:0000313" key="7">
    <source>
        <dbReference type="EMBL" id="SEA15161.1"/>
    </source>
</evidence>
<comment type="cofactor">
    <cofactor evidence="1">
        <name>Mg(2+)</name>
        <dbReference type="ChEBI" id="CHEBI:18420"/>
    </cofactor>
</comment>
<keyword evidence="3" id="KW-0597">Phosphoprotein</keyword>
<reference evidence="7 8" key="1">
    <citation type="submission" date="2016-10" db="EMBL/GenBank/DDBJ databases">
        <authorList>
            <person name="de Groot N.N."/>
        </authorList>
    </citation>
    <scope>NUCLEOTIDE SEQUENCE [LARGE SCALE GENOMIC DNA]</scope>
    <source>
        <strain evidence="7 8">DSM 7343</strain>
    </source>
</reference>
<evidence type="ECO:0000259" key="6">
    <source>
        <dbReference type="Pfam" id="PF02880"/>
    </source>
</evidence>
<organism evidence="7 8">
    <name type="scientific">Desulfuromusa kysingii</name>
    <dbReference type="NCBI Taxonomy" id="37625"/>
    <lineage>
        <taxon>Bacteria</taxon>
        <taxon>Pseudomonadati</taxon>
        <taxon>Thermodesulfobacteriota</taxon>
        <taxon>Desulfuromonadia</taxon>
        <taxon>Desulfuromonadales</taxon>
        <taxon>Geopsychrobacteraceae</taxon>
        <taxon>Desulfuromusa</taxon>
    </lineage>
</organism>
<evidence type="ECO:0000256" key="2">
    <source>
        <dbReference type="ARBA" id="ARBA00010231"/>
    </source>
</evidence>
<dbReference type="PANTHER" id="PTHR42946:SF1">
    <property type="entry name" value="PHOSPHOGLUCOMUTASE (ALPHA-D-GLUCOSE-1,6-BISPHOSPHATE-DEPENDENT)"/>
    <property type="match status" value="1"/>
</dbReference>
<dbReference type="STRING" id="37625.SAMN05660420_01395"/>
<evidence type="ECO:0000259" key="4">
    <source>
        <dbReference type="Pfam" id="PF02878"/>
    </source>
</evidence>
<dbReference type="Pfam" id="PF02879">
    <property type="entry name" value="PGM_PMM_II"/>
    <property type="match status" value="1"/>
</dbReference>
<dbReference type="GO" id="GO:0004615">
    <property type="term" value="F:phosphomannomutase activity"/>
    <property type="evidence" value="ECO:0007669"/>
    <property type="project" value="TreeGrafter"/>
</dbReference>
<evidence type="ECO:0000256" key="1">
    <source>
        <dbReference type="ARBA" id="ARBA00001946"/>
    </source>
</evidence>
<dbReference type="Pfam" id="PF02880">
    <property type="entry name" value="PGM_PMM_III"/>
    <property type="match status" value="1"/>
</dbReference>
<dbReference type="EMBL" id="FNQN01000003">
    <property type="protein sequence ID" value="SEA15161.1"/>
    <property type="molecule type" value="Genomic_DNA"/>
</dbReference>
<dbReference type="Pfam" id="PF02878">
    <property type="entry name" value="PGM_PMM_I"/>
    <property type="match status" value="1"/>
</dbReference>
<proteinExistence type="inferred from homology"/>
<feature type="domain" description="Alpha-D-phosphohexomutase alpha/beta/alpha" evidence="5">
    <location>
        <begin position="167"/>
        <end position="273"/>
    </location>
</feature>
<evidence type="ECO:0000259" key="5">
    <source>
        <dbReference type="Pfam" id="PF02879"/>
    </source>
</evidence>
<dbReference type="InterPro" id="IPR016055">
    <property type="entry name" value="A-D-PHexomutase_a/b/a-I/II/III"/>
</dbReference>
<dbReference type="FunFam" id="3.40.120.10:FF:000010">
    <property type="entry name" value="phosphomannomutase/phosphoglucomutase isoform X1"/>
    <property type="match status" value="1"/>
</dbReference>
<evidence type="ECO:0000313" key="8">
    <source>
        <dbReference type="Proteomes" id="UP000199409"/>
    </source>
</evidence>
<dbReference type="Gene3D" id="3.30.310.50">
    <property type="entry name" value="Alpha-D-phosphohexomutase, C-terminal domain"/>
    <property type="match status" value="1"/>
</dbReference>
<sequence length="501" mass="54303">MNEWSQLQNGSDIRGVAVDGVAGQPVTLHDSVVRAIGCAFAQWLAQRLEKPARQLQISVGHDSRISAEKIKGSIFQGLTHAGASIYDCGLASTPAMFMSTIFTQHSYDGAMMLTASHLPFNRNGIKFFTRHGGLEKRDITKILKMAETISDGVAPTSVTVTPVQLMDDYAAHLVNIIRLESGSQTPLKDLKIIVDAGNGAGGFFVDKVLQPLGANTTGSQFLEPDGMFPNHAPNPEDPKAIAAIVTAVRENAADFGIIFDTDVDRAGAVDKNGTPINRNRFIALMATIVLEKHPGSVVVTDSVTSTGLKWWIEEHLRGKHHRFQRGYRNVINEAIRLNSSGKESYLALETSGHGALKENYFLDDGAYQIAKILIKIAQLKMADQGTIDELIAGLPEPVEAKEIRLKIKVADFSAYADQVLADFATFAAQTPGWSLTADNYEGVHVTCDATAGNGWALLRKSLHDPQLPLNIESEQIGGVDQISAQIKSFLSTYVGIELPDE</sequence>
<dbReference type="PRINTS" id="PR00509">
    <property type="entry name" value="PGMPMM"/>
</dbReference>